<reference evidence="1 2" key="1">
    <citation type="submission" date="2024-01" db="EMBL/GenBank/DDBJ databases">
        <authorList>
            <person name="Deng Y."/>
            <person name="Su J."/>
        </authorList>
    </citation>
    <scope>NUCLEOTIDE SEQUENCE [LARGE SCALE GENOMIC DNA]</scope>
    <source>
        <strain evidence="1 2">CPCC 100088</strain>
    </source>
</reference>
<organism evidence="1 2">
    <name type="scientific">Thioclava kandeliae</name>
    <dbReference type="NCBI Taxonomy" id="3070818"/>
    <lineage>
        <taxon>Bacteria</taxon>
        <taxon>Pseudomonadati</taxon>
        <taxon>Pseudomonadota</taxon>
        <taxon>Alphaproteobacteria</taxon>
        <taxon>Rhodobacterales</taxon>
        <taxon>Paracoccaceae</taxon>
        <taxon>Thioclava</taxon>
    </lineage>
</organism>
<gene>
    <name evidence="1" type="ORF">VSX56_15290</name>
</gene>
<proteinExistence type="predicted"/>
<comment type="caution">
    <text evidence="1">The sequence shown here is derived from an EMBL/GenBank/DDBJ whole genome shotgun (WGS) entry which is preliminary data.</text>
</comment>
<dbReference type="RefSeq" id="WP_339113804.1">
    <property type="nucleotide sequence ID" value="NZ_JAYWLC010000015.1"/>
</dbReference>
<dbReference type="InterPro" id="IPR021395">
    <property type="entry name" value="DUF3035"/>
</dbReference>
<dbReference type="EMBL" id="JAYWLC010000015">
    <property type="protein sequence ID" value="MER5173132.1"/>
    <property type="molecule type" value="Genomic_DNA"/>
</dbReference>
<evidence type="ECO:0000313" key="1">
    <source>
        <dbReference type="EMBL" id="MER5173132.1"/>
    </source>
</evidence>
<sequence>MSAASNLGIALSGLLLLSACGSSTVPELMNLRTNRPGPDEFAIVPTKALQMPTDLNTLPPPTPGGSNLVDPTPEADAIAALGGNPNARGNSDGALVSYAARKGTDPSIRQELAAADLDYRKDHRGRLLDRITGKTLYYKAYAPMALNQETELERWRRLNVATPSAPPSGTAQAAQ</sequence>
<protein>
    <submittedName>
        <fullName evidence="1">DUF3035 domain-containing protein</fullName>
    </submittedName>
</protein>
<dbReference type="Pfam" id="PF11233">
    <property type="entry name" value="DUF3035"/>
    <property type="match status" value="1"/>
</dbReference>
<reference evidence="1 2" key="2">
    <citation type="submission" date="2024-06" db="EMBL/GenBank/DDBJ databases">
        <title>Thioclava kandeliae sp. nov. from a rhizosphere soil sample of Kandelia candel in a mangrove.</title>
        <authorList>
            <person name="Mu T."/>
        </authorList>
    </citation>
    <scope>NUCLEOTIDE SEQUENCE [LARGE SCALE GENOMIC DNA]</scope>
    <source>
        <strain evidence="1 2">CPCC 100088</strain>
    </source>
</reference>
<name>A0ABV1SJR3_9RHOB</name>
<evidence type="ECO:0000313" key="2">
    <source>
        <dbReference type="Proteomes" id="UP001438953"/>
    </source>
</evidence>
<dbReference type="Proteomes" id="UP001438953">
    <property type="component" value="Unassembled WGS sequence"/>
</dbReference>
<accession>A0ABV1SJR3</accession>
<keyword evidence="2" id="KW-1185">Reference proteome</keyword>